<dbReference type="PROSITE" id="PS50109">
    <property type="entry name" value="HIS_KIN"/>
    <property type="match status" value="1"/>
</dbReference>
<evidence type="ECO:0000256" key="3">
    <source>
        <dbReference type="ARBA" id="ARBA00023012"/>
    </source>
</evidence>
<keyword evidence="5" id="KW-0812">Transmembrane</keyword>
<protein>
    <submittedName>
        <fullName evidence="8">Histidine kinase</fullName>
    </submittedName>
</protein>
<dbReference type="GO" id="GO:0016301">
    <property type="term" value="F:kinase activity"/>
    <property type="evidence" value="ECO:0007669"/>
    <property type="project" value="UniProtKB-KW"/>
</dbReference>
<name>A0ABZ2YWN2_9BACT</name>
<dbReference type="CDD" id="cd16917">
    <property type="entry name" value="HATPase_UhpB-NarQ-NarX-like"/>
    <property type="match status" value="1"/>
</dbReference>
<dbReference type="Pfam" id="PF07730">
    <property type="entry name" value="HisKA_3"/>
    <property type="match status" value="1"/>
</dbReference>
<keyword evidence="2 8" id="KW-0418">Kinase</keyword>
<keyword evidence="5" id="KW-1133">Transmembrane helix</keyword>
<keyword evidence="5" id="KW-0472">Membrane</keyword>
<dbReference type="Gene3D" id="3.30.565.10">
    <property type="entry name" value="Histidine kinase-like ATPase, C-terminal domain"/>
    <property type="match status" value="1"/>
</dbReference>
<dbReference type="SUPFAM" id="SSF48452">
    <property type="entry name" value="TPR-like"/>
    <property type="match status" value="2"/>
</dbReference>
<dbReference type="InterPro" id="IPR019734">
    <property type="entry name" value="TPR_rpt"/>
</dbReference>
<dbReference type="SMART" id="SM00028">
    <property type="entry name" value="TPR"/>
    <property type="match status" value="3"/>
</dbReference>
<evidence type="ECO:0000256" key="6">
    <source>
        <dbReference type="SAM" id="SignalP"/>
    </source>
</evidence>
<reference evidence="8 9" key="1">
    <citation type="submission" date="2024-03" db="EMBL/GenBank/DDBJ databases">
        <title>Chitinophaga caseinilytica sp. nov., a casein hydrolysing bacterium isolated from forest soil.</title>
        <authorList>
            <person name="Lee D.S."/>
            <person name="Han D.M."/>
            <person name="Baek J.H."/>
            <person name="Choi D.G."/>
            <person name="Jeon J.H."/>
            <person name="Jeon C.O."/>
        </authorList>
    </citation>
    <scope>NUCLEOTIDE SEQUENCE [LARGE SCALE GENOMIC DNA]</scope>
    <source>
        <strain evidence="8 9">KACC 19118</strain>
    </source>
</reference>
<proteinExistence type="predicted"/>
<keyword evidence="9" id="KW-1185">Reference proteome</keyword>
<accession>A0ABZ2YWN2</accession>
<evidence type="ECO:0000259" key="7">
    <source>
        <dbReference type="PROSITE" id="PS50109"/>
    </source>
</evidence>
<evidence type="ECO:0000313" key="8">
    <source>
        <dbReference type="EMBL" id="WZN44271.1"/>
    </source>
</evidence>
<evidence type="ECO:0000256" key="5">
    <source>
        <dbReference type="SAM" id="Phobius"/>
    </source>
</evidence>
<dbReference type="SUPFAM" id="SSF55874">
    <property type="entry name" value="ATPase domain of HSP90 chaperone/DNA topoisomerase II/histidine kinase"/>
    <property type="match status" value="1"/>
</dbReference>
<dbReference type="PANTHER" id="PTHR24421">
    <property type="entry name" value="NITRATE/NITRITE SENSOR PROTEIN NARX-RELATED"/>
    <property type="match status" value="1"/>
</dbReference>
<organism evidence="8 9">
    <name type="scientific">Chitinophaga caseinilytica</name>
    <dbReference type="NCBI Taxonomy" id="2267521"/>
    <lineage>
        <taxon>Bacteria</taxon>
        <taxon>Pseudomonadati</taxon>
        <taxon>Bacteroidota</taxon>
        <taxon>Chitinophagia</taxon>
        <taxon>Chitinophagales</taxon>
        <taxon>Chitinophagaceae</taxon>
        <taxon>Chitinophaga</taxon>
    </lineage>
</organism>
<keyword evidence="3" id="KW-0902">Two-component regulatory system</keyword>
<feature type="coiled-coil region" evidence="4">
    <location>
        <begin position="388"/>
        <end position="496"/>
    </location>
</feature>
<dbReference type="PANTHER" id="PTHR24421:SF61">
    <property type="entry name" value="OXYGEN SENSOR HISTIDINE KINASE NREB"/>
    <property type="match status" value="1"/>
</dbReference>
<evidence type="ECO:0000256" key="4">
    <source>
        <dbReference type="SAM" id="Coils"/>
    </source>
</evidence>
<dbReference type="InterPro" id="IPR011712">
    <property type="entry name" value="Sig_transdc_His_kin_sub3_dim/P"/>
</dbReference>
<dbReference type="InterPro" id="IPR011990">
    <property type="entry name" value="TPR-like_helical_dom_sf"/>
</dbReference>
<dbReference type="Gene3D" id="1.25.40.10">
    <property type="entry name" value="Tetratricopeptide repeat domain"/>
    <property type="match status" value="3"/>
</dbReference>
<feature type="chain" id="PRO_5045742357" evidence="6">
    <location>
        <begin position="24"/>
        <end position="729"/>
    </location>
</feature>
<gene>
    <name evidence="8" type="ORF">WJU22_15335</name>
</gene>
<dbReference type="InterPro" id="IPR036890">
    <property type="entry name" value="HATPase_C_sf"/>
</dbReference>
<dbReference type="RefSeq" id="WP_341839061.1">
    <property type="nucleotide sequence ID" value="NZ_CP149792.1"/>
</dbReference>
<dbReference type="InterPro" id="IPR005467">
    <property type="entry name" value="His_kinase_dom"/>
</dbReference>
<feature type="signal peptide" evidence="6">
    <location>
        <begin position="1"/>
        <end position="23"/>
    </location>
</feature>
<keyword evidence="6" id="KW-0732">Signal</keyword>
<dbReference type="EMBL" id="CP150096">
    <property type="protein sequence ID" value="WZN44271.1"/>
    <property type="molecule type" value="Genomic_DNA"/>
</dbReference>
<feature type="domain" description="Histidine kinase" evidence="7">
    <location>
        <begin position="538"/>
        <end position="729"/>
    </location>
</feature>
<evidence type="ECO:0000256" key="2">
    <source>
        <dbReference type="ARBA" id="ARBA00022777"/>
    </source>
</evidence>
<sequence length="729" mass="82867">MKRRQRSLLILLILAISTPRAKAQSFPRDSLHTAQLIATAENFFTESRYDSALHYCNLAEAFSRRKNYRAGMAYAIIERTDVLIDKGDLEKAETEARRAQAIGQQLGRQQILAITQMQLAQVRMYDKRYDEAIPFFEKSVGWFAAHPSRYAALAYNDFGYTWGMKGDMKNKAECLLRAAGIYETLGEGYDGEKAATYNNLATLYYELKQKDKTIEYALKSIACREKTGDIARLSLGCCNLSQFYIGVNNDEALRYQQRGLQYALQTGDTARIVHAYVTASLVASARKDPASAIRHELKAIELLERSGKDPIMLSRRYIAAGMASMKTDSSQTAAWFHKAQLLAAARNDKYNLRDLYYQRALFYRDRQDYERAYQNYNLHIAYRDSIIKDRTASDIAELETKYETEKKDHLIAQLHAERKIKALQLEKQAALLAGNRLEAEKKQQEIDLLSREKALQREQLERQELLAKSTRQQLELAEKEQQLQERQLKNSRTTRNFLLAGLLLLCIIGYFSFNRYQLKRKIREQETLLAVRNNIAQDLHDEIGSTLTSIRILSEVSGKSIEKDKGKTLNYIHSISEQSNAAQQGISDIVWAIKPENDKLENMVARMREYAAQTLESKQVRTDIHINEQLLGTGLNMQQRRDFFLIYKEAVNNIAKYAGASVVTVDIRTEGRSLVLRIADNGAGFDTTAHKSTSGLQNMQSRARALHGTLGIDSAPGSGTTILLKIPIT</sequence>
<evidence type="ECO:0000256" key="1">
    <source>
        <dbReference type="ARBA" id="ARBA00022679"/>
    </source>
</evidence>
<dbReference type="Pfam" id="PF02518">
    <property type="entry name" value="HATPase_c"/>
    <property type="match status" value="1"/>
</dbReference>
<keyword evidence="1" id="KW-0808">Transferase</keyword>
<evidence type="ECO:0000313" key="9">
    <source>
        <dbReference type="Proteomes" id="UP001449657"/>
    </source>
</evidence>
<dbReference type="Proteomes" id="UP001449657">
    <property type="component" value="Chromosome"/>
</dbReference>
<keyword evidence="4" id="KW-0175">Coiled coil</keyword>
<dbReference type="InterPro" id="IPR050482">
    <property type="entry name" value="Sensor_HK_TwoCompSys"/>
</dbReference>
<dbReference type="Gene3D" id="1.20.5.1930">
    <property type="match status" value="1"/>
</dbReference>
<feature type="transmembrane region" description="Helical" evidence="5">
    <location>
        <begin position="496"/>
        <end position="513"/>
    </location>
</feature>
<dbReference type="InterPro" id="IPR003594">
    <property type="entry name" value="HATPase_dom"/>
</dbReference>